<accession>A0A4S4D8F8</accession>
<dbReference type="PANTHER" id="PTHR24343">
    <property type="entry name" value="SERINE/THREONINE KINASE"/>
    <property type="match status" value="1"/>
</dbReference>
<dbReference type="Gene3D" id="3.30.200.20">
    <property type="entry name" value="Phosphorylase Kinase, domain 1"/>
    <property type="match status" value="1"/>
</dbReference>
<comment type="catalytic activity">
    <reaction evidence="8">
        <text>L-seryl-[protein] + ATP = O-phospho-L-seryl-[protein] + ADP + H(+)</text>
        <dbReference type="Rhea" id="RHEA:17989"/>
        <dbReference type="Rhea" id="RHEA-COMP:9863"/>
        <dbReference type="Rhea" id="RHEA-COMP:11604"/>
        <dbReference type="ChEBI" id="CHEBI:15378"/>
        <dbReference type="ChEBI" id="CHEBI:29999"/>
        <dbReference type="ChEBI" id="CHEBI:30616"/>
        <dbReference type="ChEBI" id="CHEBI:83421"/>
        <dbReference type="ChEBI" id="CHEBI:456216"/>
        <dbReference type="EC" id="2.7.11.1"/>
    </reaction>
</comment>
<evidence type="ECO:0000313" key="12">
    <source>
        <dbReference type="Proteomes" id="UP000306102"/>
    </source>
</evidence>
<evidence type="ECO:0000256" key="1">
    <source>
        <dbReference type="ARBA" id="ARBA00012513"/>
    </source>
</evidence>
<evidence type="ECO:0000256" key="8">
    <source>
        <dbReference type="ARBA" id="ARBA00048679"/>
    </source>
</evidence>
<evidence type="ECO:0000256" key="2">
    <source>
        <dbReference type="ARBA" id="ARBA00022527"/>
    </source>
</evidence>
<evidence type="ECO:0000259" key="10">
    <source>
        <dbReference type="PROSITE" id="PS50011"/>
    </source>
</evidence>
<dbReference type="PANTHER" id="PTHR24343:SF558">
    <property type="entry name" value="PROTEIN KINASE DOMAIN-CONTAINING PROTEIN"/>
    <property type="match status" value="1"/>
</dbReference>
<dbReference type="PROSITE" id="PS00108">
    <property type="entry name" value="PROTEIN_KINASE_ST"/>
    <property type="match status" value="1"/>
</dbReference>
<keyword evidence="3" id="KW-0808">Transferase</keyword>
<evidence type="ECO:0000313" key="11">
    <source>
        <dbReference type="EMBL" id="THF98741.1"/>
    </source>
</evidence>
<dbReference type="STRING" id="542762.A0A4S4D8F8"/>
<dbReference type="AlphaFoldDB" id="A0A4S4D8F8"/>
<keyword evidence="6" id="KW-0067">ATP-binding</keyword>
<dbReference type="InterPro" id="IPR008271">
    <property type="entry name" value="Ser/Thr_kinase_AS"/>
</dbReference>
<dbReference type="SMART" id="SM00220">
    <property type="entry name" value="S_TKc"/>
    <property type="match status" value="1"/>
</dbReference>
<proteinExistence type="predicted"/>
<evidence type="ECO:0000256" key="5">
    <source>
        <dbReference type="ARBA" id="ARBA00022777"/>
    </source>
</evidence>
<dbReference type="EC" id="2.7.11.1" evidence="1"/>
<keyword evidence="5" id="KW-0418">Kinase</keyword>
<name>A0A4S4D8F8_CAMSN</name>
<dbReference type="InterPro" id="IPR000719">
    <property type="entry name" value="Prot_kinase_dom"/>
</dbReference>
<comment type="caution">
    <text evidence="11">The sequence shown here is derived from an EMBL/GenBank/DDBJ whole genome shotgun (WGS) entry which is preliminary data.</text>
</comment>
<evidence type="ECO:0000256" key="6">
    <source>
        <dbReference type="ARBA" id="ARBA00022840"/>
    </source>
</evidence>
<evidence type="ECO:0000256" key="3">
    <source>
        <dbReference type="ARBA" id="ARBA00022679"/>
    </source>
</evidence>
<keyword evidence="2" id="KW-0723">Serine/threonine-protein kinase</keyword>
<feature type="compositionally biased region" description="Acidic residues" evidence="9">
    <location>
        <begin position="263"/>
        <end position="275"/>
    </location>
</feature>
<evidence type="ECO:0000256" key="9">
    <source>
        <dbReference type="SAM" id="MobiDB-lite"/>
    </source>
</evidence>
<dbReference type="GO" id="GO:0005524">
    <property type="term" value="F:ATP binding"/>
    <property type="evidence" value="ECO:0007669"/>
    <property type="project" value="UniProtKB-KW"/>
</dbReference>
<dbReference type="InterPro" id="IPR011009">
    <property type="entry name" value="Kinase-like_dom_sf"/>
</dbReference>
<sequence length="283" mass="31822">MEEKYEPLKEFGSGNFGVARLVRDKKTKELLAVKYIERGKKGRFFFQQLISGVRYCHSMEICHRDLKLENTLLDGSPTPRLKICDFGYSKSALLHSQPKSTVGTPAYIAPEVLSRKEYDGKIADVWSCGVTLYVMLVGAYPFEDPDDPRNFRKTIGRIMSVQYSIPDYVRVSADCRHLLSHIFVANPSKRITIPEIKKHPWFMKNMPKELIEGEKTNYEAAGCDQLLQSVEEIMRIIQEAKTPGEGSKLVDGQATGAGSSGPDDIEADLDSEVDNSGEYLTPF</sequence>
<protein>
    <recommendedName>
        <fullName evidence="1">non-specific serine/threonine protein kinase</fullName>
        <ecNumber evidence="1">2.7.11.1</ecNumber>
    </recommendedName>
</protein>
<dbReference type="PROSITE" id="PS50011">
    <property type="entry name" value="PROTEIN_KINASE_DOM"/>
    <property type="match status" value="1"/>
</dbReference>
<organism evidence="11 12">
    <name type="scientific">Camellia sinensis var. sinensis</name>
    <name type="common">China tea</name>
    <dbReference type="NCBI Taxonomy" id="542762"/>
    <lineage>
        <taxon>Eukaryota</taxon>
        <taxon>Viridiplantae</taxon>
        <taxon>Streptophyta</taxon>
        <taxon>Embryophyta</taxon>
        <taxon>Tracheophyta</taxon>
        <taxon>Spermatophyta</taxon>
        <taxon>Magnoliopsida</taxon>
        <taxon>eudicotyledons</taxon>
        <taxon>Gunneridae</taxon>
        <taxon>Pentapetalae</taxon>
        <taxon>asterids</taxon>
        <taxon>Ericales</taxon>
        <taxon>Theaceae</taxon>
        <taxon>Camellia</taxon>
    </lineage>
</organism>
<evidence type="ECO:0000256" key="7">
    <source>
        <dbReference type="ARBA" id="ARBA00047899"/>
    </source>
</evidence>
<keyword evidence="12" id="KW-1185">Reference proteome</keyword>
<dbReference type="FunFam" id="1.10.510.10:FF:000132">
    <property type="entry name" value="Serine/threonine-protein kinase SRK2A"/>
    <property type="match status" value="1"/>
</dbReference>
<comment type="catalytic activity">
    <reaction evidence="7">
        <text>L-threonyl-[protein] + ATP = O-phospho-L-threonyl-[protein] + ADP + H(+)</text>
        <dbReference type="Rhea" id="RHEA:46608"/>
        <dbReference type="Rhea" id="RHEA-COMP:11060"/>
        <dbReference type="Rhea" id="RHEA-COMP:11605"/>
        <dbReference type="ChEBI" id="CHEBI:15378"/>
        <dbReference type="ChEBI" id="CHEBI:30013"/>
        <dbReference type="ChEBI" id="CHEBI:30616"/>
        <dbReference type="ChEBI" id="CHEBI:61977"/>
        <dbReference type="ChEBI" id="CHEBI:456216"/>
        <dbReference type="EC" id="2.7.11.1"/>
    </reaction>
</comment>
<dbReference type="Gene3D" id="1.10.510.10">
    <property type="entry name" value="Transferase(Phosphotransferase) domain 1"/>
    <property type="match status" value="1"/>
</dbReference>
<dbReference type="SUPFAM" id="SSF56112">
    <property type="entry name" value="Protein kinase-like (PK-like)"/>
    <property type="match status" value="1"/>
</dbReference>
<dbReference type="GO" id="GO:0004674">
    <property type="term" value="F:protein serine/threonine kinase activity"/>
    <property type="evidence" value="ECO:0007669"/>
    <property type="project" value="UniProtKB-KW"/>
</dbReference>
<gene>
    <name evidence="11" type="ORF">TEA_017813</name>
</gene>
<keyword evidence="4" id="KW-0547">Nucleotide-binding</keyword>
<feature type="region of interest" description="Disordered" evidence="9">
    <location>
        <begin position="242"/>
        <end position="283"/>
    </location>
</feature>
<feature type="domain" description="Protein kinase" evidence="10">
    <location>
        <begin position="1"/>
        <end position="202"/>
    </location>
</feature>
<dbReference type="GO" id="GO:0006970">
    <property type="term" value="P:response to osmotic stress"/>
    <property type="evidence" value="ECO:0007669"/>
    <property type="project" value="UniProtKB-ARBA"/>
</dbReference>
<evidence type="ECO:0000256" key="4">
    <source>
        <dbReference type="ARBA" id="ARBA00022741"/>
    </source>
</evidence>
<dbReference type="EMBL" id="SDRB02012143">
    <property type="protein sequence ID" value="THF98741.1"/>
    <property type="molecule type" value="Genomic_DNA"/>
</dbReference>
<dbReference type="Pfam" id="PF00069">
    <property type="entry name" value="Pkinase"/>
    <property type="match status" value="1"/>
</dbReference>
<dbReference type="Proteomes" id="UP000306102">
    <property type="component" value="Unassembled WGS sequence"/>
</dbReference>
<reference evidence="11 12" key="1">
    <citation type="journal article" date="2018" name="Proc. Natl. Acad. Sci. U.S.A.">
        <title>Draft genome sequence of Camellia sinensis var. sinensis provides insights into the evolution of the tea genome and tea quality.</title>
        <authorList>
            <person name="Wei C."/>
            <person name="Yang H."/>
            <person name="Wang S."/>
            <person name="Zhao J."/>
            <person name="Liu C."/>
            <person name="Gao L."/>
            <person name="Xia E."/>
            <person name="Lu Y."/>
            <person name="Tai Y."/>
            <person name="She G."/>
            <person name="Sun J."/>
            <person name="Cao H."/>
            <person name="Tong W."/>
            <person name="Gao Q."/>
            <person name="Li Y."/>
            <person name="Deng W."/>
            <person name="Jiang X."/>
            <person name="Wang W."/>
            <person name="Chen Q."/>
            <person name="Zhang S."/>
            <person name="Li H."/>
            <person name="Wu J."/>
            <person name="Wang P."/>
            <person name="Li P."/>
            <person name="Shi C."/>
            <person name="Zheng F."/>
            <person name="Jian J."/>
            <person name="Huang B."/>
            <person name="Shan D."/>
            <person name="Shi M."/>
            <person name="Fang C."/>
            <person name="Yue Y."/>
            <person name="Li F."/>
            <person name="Li D."/>
            <person name="Wei S."/>
            <person name="Han B."/>
            <person name="Jiang C."/>
            <person name="Yin Y."/>
            <person name="Xia T."/>
            <person name="Zhang Z."/>
            <person name="Bennetzen J.L."/>
            <person name="Zhao S."/>
            <person name="Wan X."/>
        </authorList>
    </citation>
    <scope>NUCLEOTIDE SEQUENCE [LARGE SCALE GENOMIC DNA]</scope>
    <source>
        <strain evidence="12">cv. Shuchazao</strain>
        <tissue evidence="11">Leaf</tissue>
    </source>
</reference>